<dbReference type="STRING" id="1058.SAMN05421783_104123"/>
<dbReference type="Pfam" id="PF02811">
    <property type="entry name" value="PHP"/>
    <property type="match status" value="1"/>
</dbReference>
<dbReference type="RefSeq" id="WP_093029253.1">
    <property type="nucleotide sequence ID" value="NZ_FNNZ01000004.1"/>
</dbReference>
<protein>
    <recommendedName>
        <fullName evidence="1">Polymerase/histidinol phosphatase N-terminal domain-containing protein</fullName>
    </recommendedName>
</protein>
<dbReference type="EMBL" id="FNNZ01000004">
    <property type="protein sequence ID" value="SDW46358.1"/>
    <property type="molecule type" value="Genomic_DNA"/>
</dbReference>
<evidence type="ECO:0000313" key="3">
    <source>
        <dbReference type="Proteomes" id="UP000198816"/>
    </source>
</evidence>
<dbReference type="OrthoDB" id="9804333at2"/>
<keyword evidence="3" id="KW-1185">Reference proteome</keyword>
<gene>
    <name evidence="2" type="ORF">SAMN05421783_104123</name>
</gene>
<sequence length="291" mass="31569">MIKSPDLHSHSTASDGTLSPGALMQRACASGVRVIALTDHDTTEGLAEARVAADALDLRLIPGVEISVTWGGRTVHMVGLNIDPENVALQTGLSRLLAYRGWRAEEIGRRLAKQGIEGAYEGAKAFSNGRLIGRTHFARFLVAQGHALDLRDVFNRYLVNGKPGHVSGEWATLEEATHWITGAGGQAVIAHPARYKLTRTRLLKLLGEFRECGGVGLEVVSGSHSRDEVFNFGCVARDHRMLASAGSDYHGPENPWIDLGRLPALPPVCTPIWHDWPELDEEPSLRRVAAG</sequence>
<dbReference type="Gene3D" id="1.10.150.650">
    <property type="match status" value="1"/>
</dbReference>
<dbReference type="Proteomes" id="UP000198816">
    <property type="component" value="Unassembled WGS sequence"/>
</dbReference>
<name>A0A1H2TRJ9_THIRO</name>
<dbReference type="CDD" id="cd07438">
    <property type="entry name" value="PHP_HisPPase_AMP"/>
    <property type="match status" value="1"/>
</dbReference>
<evidence type="ECO:0000259" key="1">
    <source>
        <dbReference type="SMART" id="SM00481"/>
    </source>
</evidence>
<evidence type="ECO:0000313" key="2">
    <source>
        <dbReference type="EMBL" id="SDW46358.1"/>
    </source>
</evidence>
<dbReference type="GO" id="GO:0035312">
    <property type="term" value="F:5'-3' DNA exonuclease activity"/>
    <property type="evidence" value="ECO:0007669"/>
    <property type="project" value="TreeGrafter"/>
</dbReference>
<dbReference type="PANTHER" id="PTHR42924:SF3">
    <property type="entry name" value="POLYMERASE_HISTIDINOL PHOSPHATASE N-TERMINAL DOMAIN-CONTAINING PROTEIN"/>
    <property type="match status" value="1"/>
</dbReference>
<dbReference type="InterPro" id="IPR004013">
    <property type="entry name" value="PHP_dom"/>
</dbReference>
<dbReference type="Gene3D" id="3.20.20.140">
    <property type="entry name" value="Metal-dependent hydrolases"/>
    <property type="match status" value="1"/>
</dbReference>
<dbReference type="PANTHER" id="PTHR42924">
    <property type="entry name" value="EXONUCLEASE"/>
    <property type="match status" value="1"/>
</dbReference>
<organism evidence="2 3">
    <name type="scientific">Thiocapsa roseopersicina</name>
    <dbReference type="NCBI Taxonomy" id="1058"/>
    <lineage>
        <taxon>Bacteria</taxon>
        <taxon>Pseudomonadati</taxon>
        <taxon>Pseudomonadota</taxon>
        <taxon>Gammaproteobacteria</taxon>
        <taxon>Chromatiales</taxon>
        <taxon>Chromatiaceae</taxon>
        <taxon>Thiocapsa</taxon>
    </lineage>
</organism>
<dbReference type="SUPFAM" id="SSF89550">
    <property type="entry name" value="PHP domain-like"/>
    <property type="match status" value="1"/>
</dbReference>
<dbReference type="InterPro" id="IPR052018">
    <property type="entry name" value="PHP_domain"/>
</dbReference>
<dbReference type="GO" id="GO:0004534">
    <property type="term" value="F:5'-3' RNA exonuclease activity"/>
    <property type="evidence" value="ECO:0007669"/>
    <property type="project" value="TreeGrafter"/>
</dbReference>
<reference evidence="3" key="1">
    <citation type="submission" date="2016-10" db="EMBL/GenBank/DDBJ databases">
        <authorList>
            <person name="Varghese N."/>
            <person name="Submissions S."/>
        </authorList>
    </citation>
    <scope>NUCLEOTIDE SEQUENCE [LARGE SCALE GENOMIC DNA]</scope>
    <source>
        <strain evidence="3">DSM 217</strain>
    </source>
</reference>
<proteinExistence type="predicted"/>
<dbReference type="SMART" id="SM00481">
    <property type="entry name" value="POLIIIAc"/>
    <property type="match status" value="1"/>
</dbReference>
<accession>A0A1H2TRJ9</accession>
<dbReference type="InterPro" id="IPR016195">
    <property type="entry name" value="Pol/histidinol_Pase-like"/>
</dbReference>
<feature type="domain" description="Polymerase/histidinol phosphatase N-terminal" evidence="1">
    <location>
        <begin position="5"/>
        <end position="70"/>
    </location>
</feature>
<dbReference type="AlphaFoldDB" id="A0A1H2TRJ9"/>
<dbReference type="InterPro" id="IPR003141">
    <property type="entry name" value="Pol/His_phosphatase_N"/>
</dbReference>